<dbReference type="Proteomes" id="UP001476798">
    <property type="component" value="Unassembled WGS sequence"/>
</dbReference>
<dbReference type="PANTHER" id="PTHR24072">
    <property type="entry name" value="RHO FAMILY GTPASE"/>
    <property type="match status" value="1"/>
</dbReference>
<dbReference type="PROSITE" id="PS51420">
    <property type="entry name" value="RHO"/>
    <property type="match status" value="2"/>
</dbReference>
<dbReference type="SUPFAM" id="SSF52540">
    <property type="entry name" value="P-loop containing nucleoside triphosphate hydrolases"/>
    <property type="match status" value="2"/>
</dbReference>
<sequence length="386" mass="42382">MQTIKCVVVGDGAVGKTCLLISYTTNAFPEEYIPTVFDNYSAQMSVDGRTVSLNLWDTAGQEEYDRLRTLSYPQTNVFIICFSIGSPSSHANVRHKWHPEVSHHCPNVPILLVGTKKDLRGDEETVKKLKEQGLAPTTNQQGNALAKQIGAVKYMECSALKQDNVREVFADAVRAVWRTSDYLIFSPKLHLIESQAKLPSIPFELPIDVAAKIATLTLNCIYTAIWGAAAAGIARGMQTIKCVIVGDVEVGKTFLLIAYTTSVFKDKYLSALFDNYTGHISVDGHTVTLNLWDTAGSEGYEQLRTLAYPQADVFIVCFSIGSPSSYANINLKWKPEVSQHCPKVPILLLGTKKDLRRRNGEEVKGARCGPYHPSAGGHPGQADRGC</sequence>
<dbReference type="InterPro" id="IPR003578">
    <property type="entry name" value="Small_GTPase_Rho"/>
</dbReference>
<evidence type="ECO:0000256" key="1">
    <source>
        <dbReference type="ARBA" id="ARBA00022741"/>
    </source>
</evidence>
<keyword evidence="2" id="KW-0342">GTP-binding</keyword>
<accession>A0ABV0PW73</accession>
<dbReference type="InterPro" id="IPR001806">
    <property type="entry name" value="Small_GTPase"/>
</dbReference>
<dbReference type="InterPro" id="IPR005225">
    <property type="entry name" value="Small_GTP-bd"/>
</dbReference>
<proteinExistence type="predicted"/>
<organism evidence="4 5">
    <name type="scientific">Goodea atripinnis</name>
    <dbReference type="NCBI Taxonomy" id="208336"/>
    <lineage>
        <taxon>Eukaryota</taxon>
        <taxon>Metazoa</taxon>
        <taxon>Chordata</taxon>
        <taxon>Craniata</taxon>
        <taxon>Vertebrata</taxon>
        <taxon>Euteleostomi</taxon>
        <taxon>Actinopterygii</taxon>
        <taxon>Neopterygii</taxon>
        <taxon>Teleostei</taxon>
        <taxon>Neoteleostei</taxon>
        <taxon>Acanthomorphata</taxon>
        <taxon>Ovalentaria</taxon>
        <taxon>Atherinomorphae</taxon>
        <taxon>Cyprinodontiformes</taxon>
        <taxon>Goodeidae</taxon>
        <taxon>Goodea</taxon>
    </lineage>
</organism>
<dbReference type="PRINTS" id="PR00449">
    <property type="entry name" value="RASTRNSFRMNG"/>
</dbReference>
<keyword evidence="1" id="KW-0547">Nucleotide-binding</keyword>
<dbReference type="InterPro" id="IPR027417">
    <property type="entry name" value="P-loop_NTPase"/>
</dbReference>
<dbReference type="SMART" id="SM00173">
    <property type="entry name" value="RAS"/>
    <property type="match status" value="1"/>
</dbReference>
<evidence type="ECO:0000313" key="5">
    <source>
        <dbReference type="Proteomes" id="UP001476798"/>
    </source>
</evidence>
<dbReference type="NCBIfam" id="TIGR00231">
    <property type="entry name" value="small_GTP"/>
    <property type="match status" value="2"/>
</dbReference>
<name>A0ABV0PW73_9TELE</name>
<evidence type="ECO:0000256" key="3">
    <source>
        <dbReference type="SAM" id="MobiDB-lite"/>
    </source>
</evidence>
<dbReference type="PROSITE" id="PS51421">
    <property type="entry name" value="RAS"/>
    <property type="match status" value="2"/>
</dbReference>
<dbReference type="EMBL" id="JAHRIO010090260">
    <property type="protein sequence ID" value="MEQ2187596.1"/>
    <property type="molecule type" value="Genomic_DNA"/>
</dbReference>
<keyword evidence="5" id="KW-1185">Reference proteome</keyword>
<dbReference type="SMART" id="SM00176">
    <property type="entry name" value="RAN"/>
    <property type="match status" value="1"/>
</dbReference>
<feature type="region of interest" description="Disordered" evidence="3">
    <location>
        <begin position="362"/>
        <end position="386"/>
    </location>
</feature>
<dbReference type="Gene3D" id="3.40.50.300">
    <property type="entry name" value="P-loop containing nucleotide triphosphate hydrolases"/>
    <property type="match status" value="2"/>
</dbReference>
<dbReference type="PROSITE" id="PS51419">
    <property type="entry name" value="RAB"/>
    <property type="match status" value="2"/>
</dbReference>
<dbReference type="SMART" id="SM00175">
    <property type="entry name" value="RAB"/>
    <property type="match status" value="1"/>
</dbReference>
<gene>
    <name evidence="4" type="ORF">GOODEAATRI_006316</name>
</gene>
<dbReference type="Pfam" id="PF00071">
    <property type="entry name" value="Ras"/>
    <property type="match status" value="2"/>
</dbReference>
<evidence type="ECO:0000313" key="4">
    <source>
        <dbReference type="EMBL" id="MEQ2187596.1"/>
    </source>
</evidence>
<comment type="caution">
    <text evidence="4">The sequence shown here is derived from an EMBL/GenBank/DDBJ whole genome shotgun (WGS) entry which is preliminary data.</text>
</comment>
<dbReference type="SMART" id="SM00174">
    <property type="entry name" value="RHO"/>
    <property type="match status" value="2"/>
</dbReference>
<evidence type="ECO:0000256" key="2">
    <source>
        <dbReference type="ARBA" id="ARBA00023134"/>
    </source>
</evidence>
<protein>
    <submittedName>
        <fullName evidence="4">Uncharacterized protein</fullName>
    </submittedName>
</protein>
<reference evidence="4 5" key="1">
    <citation type="submission" date="2021-06" db="EMBL/GenBank/DDBJ databases">
        <authorList>
            <person name="Palmer J.M."/>
        </authorList>
    </citation>
    <scope>NUCLEOTIDE SEQUENCE [LARGE SCALE GENOMIC DNA]</scope>
    <source>
        <strain evidence="4 5">GA_2019</strain>
        <tissue evidence="4">Muscle</tissue>
    </source>
</reference>